<comment type="caution">
    <text evidence="1">The sequence shown here is derived from an EMBL/GenBank/DDBJ whole genome shotgun (WGS) entry which is preliminary data.</text>
</comment>
<accession>A0A7W7EWU6</accession>
<organism evidence="1 2">
    <name type="scientific">Sphingomonas abaci</name>
    <dbReference type="NCBI Taxonomy" id="237611"/>
    <lineage>
        <taxon>Bacteria</taxon>
        <taxon>Pseudomonadati</taxon>
        <taxon>Pseudomonadota</taxon>
        <taxon>Alphaproteobacteria</taxon>
        <taxon>Sphingomonadales</taxon>
        <taxon>Sphingomonadaceae</taxon>
        <taxon>Sphingomonas</taxon>
    </lineage>
</organism>
<dbReference type="Proteomes" id="UP000574769">
    <property type="component" value="Unassembled WGS sequence"/>
</dbReference>
<name>A0A7W7EWU6_9SPHN</name>
<evidence type="ECO:0000313" key="1">
    <source>
        <dbReference type="EMBL" id="MBB4616907.1"/>
    </source>
</evidence>
<keyword evidence="2" id="KW-1185">Reference proteome</keyword>
<dbReference type="EMBL" id="JACHNY010000002">
    <property type="protein sequence ID" value="MBB4616907.1"/>
    <property type="molecule type" value="Genomic_DNA"/>
</dbReference>
<sequence>MDDEDRITAGVSEAVLKLIVRAGVVSEDDVLAIASEYDTLAGRAPQHEVGVHEMVAHRLRCVLLDLDPPPAVDPAREFEAQFQREQIRLRTAMIARKAKDTDNA</sequence>
<evidence type="ECO:0000313" key="2">
    <source>
        <dbReference type="Proteomes" id="UP000574769"/>
    </source>
</evidence>
<dbReference type="AlphaFoldDB" id="A0A7W7EWU6"/>
<gene>
    <name evidence="1" type="ORF">GGQ96_001027</name>
</gene>
<proteinExistence type="predicted"/>
<dbReference type="RefSeq" id="WP_184112302.1">
    <property type="nucleotide sequence ID" value="NZ_JACHNY010000002.1"/>
</dbReference>
<reference evidence="1 2" key="1">
    <citation type="submission" date="2020-08" db="EMBL/GenBank/DDBJ databases">
        <title>Genomic Encyclopedia of Type Strains, Phase IV (KMG-IV): sequencing the most valuable type-strain genomes for metagenomic binning, comparative biology and taxonomic classification.</title>
        <authorList>
            <person name="Goeker M."/>
        </authorList>
    </citation>
    <scope>NUCLEOTIDE SEQUENCE [LARGE SCALE GENOMIC DNA]</scope>
    <source>
        <strain evidence="1 2">DSM 15867</strain>
    </source>
</reference>
<protein>
    <submittedName>
        <fullName evidence="1">Uncharacterized protein</fullName>
    </submittedName>
</protein>